<keyword evidence="4" id="KW-0067">ATP-binding</keyword>
<evidence type="ECO:0000256" key="4">
    <source>
        <dbReference type="ARBA" id="ARBA00022840"/>
    </source>
</evidence>
<sequence>MIRTNDLTKKYGSFFAVNGVNLNIPAGEIYGFLGPNGAGKTSTIMMLLGIIKPSKGEIFLFEEKYNPNRLDLRKRIGVLPEKHPQGMWTWITAFEYLKMFADLFSLKNPEKRIDRLLEQVDLITVRNKRITEYSRGMLQKLSFVRALLHDPDILFLDEPISGLDPIGIKQIRDLILLENREGRTIFISSHLLSEMEKICHRVAIIFQGKLMAEDNMESLLGKLAKDREIHIDLEILPPDINKKIKA</sequence>
<dbReference type="AlphaFoldDB" id="X1F5A7"/>
<dbReference type="GO" id="GO:0005524">
    <property type="term" value="F:ATP binding"/>
    <property type="evidence" value="ECO:0007669"/>
    <property type="project" value="UniProtKB-KW"/>
</dbReference>
<organism evidence="6">
    <name type="scientific">marine sediment metagenome</name>
    <dbReference type="NCBI Taxonomy" id="412755"/>
    <lineage>
        <taxon>unclassified sequences</taxon>
        <taxon>metagenomes</taxon>
        <taxon>ecological metagenomes</taxon>
    </lineage>
</organism>
<dbReference type="Gene3D" id="3.40.50.300">
    <property type="entry name" value="P-loop containing nucleotide triphosphate hydrolases"/>
    <property type="match status" value="1"/>
</dbReference>
<dbReference type="InterPro" id="IPR027417">
    <property type="entry name" value="P-loop_NTPase"/>
</dbReference>
<dbReference type="GO" id="GO:0016887">
    <property type="term" value="F:ATP hydrolysis activity"/>
    <property type="evidence" value="ECO:0007669"/>
    <property type="project" value="InterPro"/>
</dbReference>
<evidence type="ECO:0000259" key="5">
    <source>
        <dbReference type="PROSITE" id="PS50893"/>
    </source>
</evidence>
<reference evidence="6" key="1">
    <citation type="journal article" date="2014" name="Front. Microbiol.">
        <title>High frequency of phylogenetically diverse reductive dehalogenase-homologous genes in deep subseafloor sedimentary metagenomes.</title>
        <authorList>
            <person name="Kawai M."/>
            <person name="Futagami T."/>
            <person name="Toyoda A."/>
            <person name="Takaki Y."/>
            <person name="Nishi S."/>
            <person name="Hori S."/>
            <person name="Arai W."/>
            <person name="Tsubouchi T."/>
            <person name="Morono Y."/>
            <person name="Uchiyama I."/>
            <person name="Ito T."/>
            <person name="Fujiyama A."/>
            <person name="Inagaki F."/>
            <person name="Takami H."/>
        </authorList>
    </citation>
    <scope>NUCLEOTIDE SEQUENCE</scope>
    <source>
        <strain evidence="6">Expedition CK06-06</strain>
    </source>
</reference>
<evidence type="ECO:0000256" key="2">
    <source>
        <dbReference type="ARBA" id="ARBA00022448"/>
    </source>
</evidence>
<comment type="caution">
    <text evidence="6">The sequence shown here is derived from an EMBL/GenBank/DDBJ whole genome shotgun (WGS) entry which is preliminary data.</text>
</comment>
<dbReference type="EMBL" id="BARU01007017">
    <property type="protein sequence ID" value="GAH40122.1"/>
    <property type="molecule type" value="Genomic_DNA"/>
</dbReference>
<evidence type="ECO:0000313" key="6">
    <source>
        <dbReference type="EMBL" id="GAH40122.1"/>
    </source>
</evidence>
<evidence type="ECO:0000256" key="1">
    <source>
        <dbReference type="ARBA" id="ARBA00005417"/>
    </source>
</evidence>
<dbReference type="PANTHER" id="PTHR43335">
    <property type="entry name" value="ABC TRANSPORTER, ATP-BINDING PROTEIN"/>
    <property type="match status" value="1"/>
</dbReference>
<feature type="domain" description="ABC transporter" evidence="5">
    <location>
        <begin position="2"/>
        <end position="232"/>
    </location>
</feature>
<dbReference type="InterPro" id="IPR003593">
    <property type="entry name" value="AAA+_ATPase"/>
</dbReference>
<dbReference type="SUPFAM" id="SSF52540">
    <property type="entry name" value="P-loop containing nucleoside triphosphate hydrolases"/>
    <property type="match status" value="1"/>
</dbReference>
<dbReference type="PROSITE" id="PS50893">
    <property type="entry name" value="ABC_TRANSPORTER_2"/>
    <property type="match status" value="1"/>
</dbReference>
<evidence type="ECO:0000256" key="3">
    <source>
        <dbReference type="ARBA" id="ARBA00022741"/>
    </source>
</evidence>
<keyword evidence="3" id="KW-0547">Nucleotide-binding</keyword>
<gene>
    <name evidence="6" type="ORF">S03H2_13834</name>
</gene>
<keyword evidence="2" id="KW-0813">Transport</keyword>
<dbReference type="SMART" id="SM00382">
    <property type="entry name" value="AAA"/>
    <property type="match status" value="1"/>
</dbReference>
<protein>
    <recommendedName>
        <fullName evidence="5">ABC transporter domain-containing protein</fullName>
    </recommendedName>
</protein>
<accession>X1F5A7</accession>
<proteinExistence type="inferred from homology"/>
<dbReference type="Pfam" id="PF00005">
    <property type="entry name" value="ABC_tran"/>
    <property type="match status" value="1"/>
</dbReference>
<dbReference type="PANTHER" id="PTHR43335:SF4">
    <property type="entry name" value="ABC TRANSPORTER, ATP-BINDING PROTEIN"/>
    <property type="match status" value="1"/>
</dbReference>
<feature type="non-terminal residue" evidence="6">
    <location>
        <position position="246"/>
    </location>
</feature>
<name>X1F5A7_9ZZZZ</name>
<comment type="similarity">
    <text evidence="1">Belongs to the ABC transporter superfamily.</text>
</comment>
<dbReference type="InterPro" id="IPR003439">
    <property type="entry name" value="ABC_transporter-like_ATP-bd"/>
</dbReference>